<reference evidence="1" key="1">
    <citation type="journal article" date="2023" name="ISME J.">
        <title>Emergence of putative energy parasites within Clostridia revealed by genome analysis of a novel endosymbiotic clade.</title>
        <authorList>
            <person name="Takahashi K."/>
            <person name="Kuwahara H."/>
            <person name="Horikawa Y."/>
            <person name="Izawa K."/>
            <person name="Kato D."/>
            <person name="Inagaki T."/>
            <person name="Yuki M."/>
            <person name="Ohkuma M."/>
            <person name="Hongoh Y."/>
        </authorList>
    </citation>
    <scope>NUCLEOTIDE SEQUENCE</scope>
    <source>
        <strain evidence="1">RsTa-C01</strain>
    </source>
</reference>
<organism evidence="1">
    <name type="scientific">Candidatus Paraimprobicoccus trichonymphae</name>
    <dbReference type="NCBI Taxonomy" id="3033793"/>
    <lineage>
        <taxon>Bacteria</taxon>
        <taxon>Bacillati</taxon>
        <taxon>Bacillota</taxon>
        <taxon>Clostridia</taxon>
        <taxon>Candidatus Paraimprobicoccus</taxon>
    </lineage>
</organism>
<gene>
    <name evidence="1" type="ORF">RsTaC01_1030</name>
</gene>
<evidence type="ECO:0000313" key="1">
    <source>
        <dbReference type="EMBL" id="BED93074.1"/>
    </source>
</evidence>
<protein>
    <submittedName>
        <fullName evidence="1">Uncharacterized protein</fullName>
    </submittedName>
</protein>
<sequence>MAHIIRCTTTRLQGVGAKLKFILNITDRIGIETLKTFSNQYFKKYFMVFDGTLVIGISRYELTHSFSCVLDEKRKIAKSLVEVCHFFDGAITSGVQVFSVEDRKAIQENSILGSDDLKHLDEWDTTFRVTASKSRTYY</sequence>
<name>A0AA48L076_9FIRM</name>
<dbReference type="AlphaFoldDB" id="A0AA48L076"/>
<dbReference type="Proteomes" id="UP001335720">
    <property type="component" value="Chromosome"/>
</dbReference>
<dbReference type="EMBL" id="AP027925">
    <property type="protein sequence ID" value="BED93074.1"/>
    <property type="molecule type" value="Genomic_DNA"/>
</dbReference>
<accession>A0AA48L076</accession>
<dbReference type="KEGG" id="ptrh:RsTaC01_1030"/>
<proteinExistence type="predicted"/>